<dbReference type="PROSITE" id="PS50011">
    <property type="entry name" value="PROTEIN_KINASE_DOM"/>
    <property type="match status" value="1"/>
</dbReference>
<proteinExistence type="predicted"/>
<dbReference type="InterPro" id="IPR014001">
    <property type="entry name" value="Helicase_ATP-bd"/>
</dbReference>
<evidence type="ECO:0000313" key="8">
    <source>
        <dbReference type="Proteomes" id="UP001595712"/>
    </source>
</evidence>
<evidence type="ECO:0000256" key="3">
    <source>
        <dbReference type="SAM" id="MobiDB-lite"/>
    </source>
</evidence>
<dbReference type="PROSITE" id="PS51192">
    <property type="entry name" value="HELICASE_ATP_BIND_1"/>
    <property type="match status" value="1"/>
</dbReference>
<dbReference type="InterPro" id="IPR011335">
    <property type="entry name" value="Restrct_endonuc-II-like"/>
</dbReference>
<dbReference type="Gene3D" id="3.30.200.20">
    <property type="entry name" value="Phosphorylase Kinase, domain 1"/>
    <property type="match status" value="1"/>
</dbReference>
<dbReference type="Pfam" id="PF00271">
    <property type="entry name" value="Helicase_C"/>
    <property type="match status" value="1"/>
</dbReference>
<dbReference type="Pfam" id="PF09369">
    <property type="entry name" value="MZB"/>
    <property type="match status" value="1"/>
</dbReference>
<evidence type="ECO:0000259" key="6">
    <source>
        <dbReference type="PROSITE" id="PS51194"/>
    </source>
</evidence>
<dbReference type="CDD" id="cd14014">
    <property type="entry name" value="STKc_PknB_like"/>
    <property type="match status" value="1"/>
</dbReference>
<feature type="domain" description="Protein kinase" evidence="4">
    <location>
        <begin position="13"/>
        <end position="291"/>
    </location>
</feature>
<dbReference type="Gene3D" id="1.10.510.10">
    <property type="entry name" value="Transferase(Phosphotransferase) domain 1"/>
    <property type="match status" value="1"/>
</dbReference>
<dbReference type="SUPFAM" id="SSF56112">
    <property type="entry name" value="Protein kinase-like (PK-like)"/>
    <property type="match status" value="1"/>
</dbReference>
<dbReference type="SUPFAM" id="SSF52540">
    <property type="entry name" value="P-loop containing nucleoside triphosphate hydrolases"/>
    <property type="match status" value="1"/>
</dbReference>
<dbReference type="PANTHER" id="PTHR47962:SF5">
    <property type="entry name" value="ATP-DEPENDENT HELICASE LHR-RELATED"/>
    <property type="match status" value="1"/>
</dbReference>
<organism evidence="7 8">
    <name type="scientific">Glycomyces rhizosphaerae</name>
    <dbReference type="NCBI Taxonomy" id="2054422"/>
    <lineage>
        <taxon>Bacteria</taxon>
        <taxon>Bacillati</taxon>
        <taxon>Actinomycetota</taxon>
        <taxon>Actinomycetes</taxon>
        <taxon>Glycomycetales</taxon>
        <taxon>Glycomycetaceae</taxon>
        <taxon>Glycomyces</taxon>
    </lineage>
</organism>
<dbReference type="EMBL" id="JBHRWO010000018">
    <property type="protein sequence ID" value="MFC3494441.1"/>
    <property type="molecule type" value="Genomic_DNA"/>
</dbReference>
<dbReference type="PANTHER" id="PTHR47962">
    <property type="entry name" value="ATP-DEPENDENT HELICASE LHR-RELATED-RELATED"/>
    <property type="match status" value="1"/>
</dbReference>
<dbReference type="Pfam" id="PF00069">
    <property type="entry name" value="Pkinase"/>
    <property type="match status" value="1"/>
</dbReference>
<dbReference type="SUPFAM" id="SSF52980">
    <property type="entry name" value="Restriction endonuclease-like"/>
    <property type="match status" value="1"/>
</dbReference>
<dbReference type="SMART" id="SM00220">
    <property type="entry name" value="S_TKc"/>
    <property type="match status" value="1"/>
</dbReference>
<dbReference type="InterPro" id="IPR011545">
    <property type="entry name" value="DEAD/DEAH_box_helicase_dom"/>
</dbReference>
<dbReference type="InterPro" id="IPR000719">
    <property type="entry name" value="Prot_kinase_dom"/>
</dbReference>
<dbReference type="GO" id="GO:0004386">
    <property type="term" value="F:helicase activity"/>
    <property type="evidence" value="ECO:0007669"/>
    <property type="project" value="UniProtKB-KW"/>
</dbReference>
<evidence type="ECO:0000259" key="5">
    <source>
        <dbReference type="PROSITE" id="PS51192"/>
    </source>
</evidence>
<dbReference type="CDD" id="cd17923">
    <property type="entry name" value="DEXHc_Hrq1-like"/>
    <property type="match status" value="1"/>
</dbReference>
<feature type="region of interest" description="Disordered" evidence="3">
    <location>
        <begin position="1529"/>
        <end position="1556"/>
    </location>
</feature>
<dbReference type="InterPro" id="IPR011009">
    <property type="entry name" value="Kinase-like_dom_sf"/>
</dbReference>
<accession>A0ABV7Q4E7</accession>
<dbReference type="SMART" id="SM00490">
    <property type="entry name" value="HELICc"/>
    <property type="match status" value="1"/>
</dbReference>
<keyword evidence="7" id="KW-0347">Helicase</keyword>
<keyword evidence="1" id="KW-0547">Nucleotide-binding</keyword>
<keyword evidence="7" id="KW-0378">Hydrolase</keyword>
<reference evidence="8" key="1">
    <citation type="journal article" date="2019" name="Int. J. Syst. Evol. Microbiol.">
        <title>The Global Catalogue of Microorganisms (GCM) 10K type strain sequencing project: providing services to taxonomists for standard genome sequencing and annotation.</title>
        <authorList>
            <consortium name="The Broad Institute Genomics Platform"/>
            <consortium name="The Broad Institute Genome Sequencing Center for Infectious Disease"/>
            <person name="Wu L."/>
            <person name="Ma J."/>
        </authorList>
    </citation>
    <scope>NUCLEOTIDE SEQUENCE [LARGE SCALE GENOMIC DNA]</scope>
    <source>
        <strain evidence="8">CGMCC 4.7396</strain>
    </source>
</reference>
<evidence type="ECO:0000256" key="2">
    <source>
        <dbReference type="ARBA" id="ARBA00022840"/>
    </source>
</evidence>
<feature type="compositionally biased region" description="Basic and acidic residues" evidence="3">
    <location>
        <begin position="1529"/>
        <end position="1548"/>
    </location>
</feature>
<dbReference type="InterPro" id="IPR052511">
    <property type="entry name" value="ATP-dep_Helicase"/>
</dbReference>
<comment type="caution">
    <text evidence="7">The sequence shown here is derived from an EMBL/GenBank/DDBJ whole genome shotgun (WGS) entry which is preliminary data.</text>
</comment>
<dbReference type="PROSITE" id="PS51194">
    <property type="entry name" value="HELICASE_CTER"/>
    <property type="match status" value="1"/>
</dbReference>
<keyword evidence="8" id="KW-1185">Reference proteome</keyword>
<evidence type="ECO:0000313" key="7">
    <source>
        <dbReference type="EMBL" id="MFC3494441.1"/>
    </source>
</evidence>
<dbReference type="Gene3D" id="3.40.50.300">
    <property type="entry name" value="P-loop containing nucleotide triphosphate hydrolases"/>
    <property type="match status" value="2"/>
</dbReference>
<dbReference type="InterPro" id="IPR001650">
    <property type="entry name" value="Helicase_C-like"/>
</dbReference>
<keyword evidence="2" id="KW-0067">ATP-binding</keyword>
<feature type="region of interest" description="Disordered" evidence="3">
    <location>
        <begin position="1147"/>
        <end position="1175"/>
    </location>
</feature>
<dbReference type="PROSITE" id="PS00108">
    <property type="entry name" value="PROTEIN_KINASE_ST"/>
    <property type="match status" value="1"/>
</dbReference>
<dbReference type="InterPro" id="IPR018973">
    <property type="entry name" value="MZB"/>
</dbReference>
<sequence length="2095" mass="232243">MVASAHEAIDGRFELRRPLGTGMAEVYAAVDRRAAVGAPDREVALKLITLNQARARTAAPAFKRLVERFQREIEILRRLKHPGVPRLIASGYDDERHQPYLAMELLHGSTLAEVIAEGAGTLPVRAIAGIAGQVADVLAASHAADVLHRDLKPANVMLEDDGRTMVLDFGVGLLIGPDAPERLTSTGAAVGTHQYMSPEQVTGGKLTAASDLYNLGCLLYELVAGTPPFTEGTDQQILMAHLQREPAHLELMRGDLPVELTTLVAELLAKDPKDRPTGARFVADRLRSIALAAPREQLPTGICHGDPAEVLGPPEPRDERPVAARPPLPTAPDEAENPMNVFEIHRKLIDEYQRFTSGGVVIADPRIKNFIEDDMRSGTQWPNPFVALNPFFEPGGRVDELAASGLLHRECANIFQADKTEGGTVCDGRPITLHKHQRDAIEAAQRGESYVLTTGTGSGKSLSYIVPIVDKVLRERDENPARRGIRAIVVYPMNALANSQKQELEKFLSRGYPEGGEPVTFARYTGQEPESEREKIRKNPPDILLTNYVMLELLLTRPEERQKLIGAARGLQFLVFDELHTYRGRQGADVAWLIRRVRDACEAPDVQCIGTSATMATEGSPAEQREEVAKVAAELFGLADRPRVIGETLVRACSGDAAAVTAERIAAPAAPARYADLAADPLAAWIEQQFGLRTDDTGTLVRQTPTTIEDAAEALDERTGAGREACDSAIRKTLLAGSAAKHPETTRPLLAFRLHQFLSKGDHVYTTAEPEQTRTFTRDYQVVVPGTADNYDRGKRLYPLAFCRDCGQEYLTVLRTTDIRTGRFEYRARIDNDLVDDDHVQTGYLCIDTDQPWTADTAALIADDRLPESWLETDAAGNRTLAKNKVGRVPRAVQVDPTGYEGDGIGAAFISGRFEFCLACGITHEGARGKDFGRLAAFNQEGRSSATSVVSANILDSLRSSHLRDKAKKLLAFVDNRQDAALQAGHLNDFARVVQLRGALYRALKKADSGLDDEDVAAAVVAEMGLGPAEYAASEALPGSQLARRARSTFEAVVNLHLHVDLRRGWRVTMPNLEQTGQLVLEYHDLDLIAEGDWSGCHRALADADPQTRRGLLKVLLDAMRRSLAIEADCLDAEGFDSLQRGSQSRLSEAWRLDETEDKPEQATVYPMPEPKGSDKSCAFMSGRSKMGRHVANVLNGFGSRLSTDERQEIIHDILRILARYGLVTEVAPPPSRRGGLYRGPRRPDATGYRVNAGAFLWKAGRGREGIDDPLAITRRQGRPPVHTYFRDLYDSPEAALVNLRAKEHTAQVSPTERQLREDDFREARLPLLYCSPTMELGVDIAELNAVMMRNVPPTPANYAQRSGRAGRSGQQALVVTYCATGNSHDQYYFDRREQMTAGAVTPPRIDLCNEDLIAAHLHAIWLSQLDAFRLGRSVTELVQTDALEVDDPDTKAELPLHDHVTDAIRSTAARARTLEIARALLADLEPVLAETTWWDQEWLERTVRQIPETFDAAFGRWRTLYRSAKVEREEQHRRQDDTSLTPRDRKQAGRRRREAETQLALLRNESDDDFNLGADFYPHRYLASEGFLPGYSFPRLPLAAYIPNRAGTGAEGDYLQRARFLAIREFGPDALIYHEGRRYQVKRIQLPPSESGDLALTRAKRCPVCGCGHDERDKTDICNMCKTRLPNEGRQNLLELRTVFTTPRERISSDEEERRRAGYILETSYRFNDKGQQGGRSDAIVRDRDGELARIAYGDAATVRVANIRRRIAGRDEPDGYFIDPSTGQWISKKQAADAVGDASELADDDTETRLRALVVPYVEDTRNIAVLSLDHAIDPDQALSLMYALERGIEAAFQLEDSELTSDLPTGSDDQTRFLLFVESAEGGAGVLRRLHQDPGALAKAARRALEICHFDPETGEDLWSEDCAKGCYKCLLSYGNQIVHDRINRHGAKDLLLKLARAQALPTAAGKSRTDEHRRLEQGTDSSLERDFLAMVKAEGYRLPSQTQVLLDEHHARPDFVYYVEGGTYAVFVDGPVHDRTDVALRDAEAETRLIDAGWMVIRFRYDDDWHDVIARHREVFGPGKAKTADDTEESA</sequence>
<feature type="domain" description="Helicase ATP-binding" evidence="5">
    <location>
        <begin position="441"/>
        <end position="618"/>
    </location>
</feature>
<feature type="region of interest" description="Disordered" evidence="3">
    <location>
        <begin position="310"/>
        <end position="335"/>
    </location>
</feature>
<dbReference type="Proteomes" id="UP001595712">
    <property type="component" value="Unassembled WGS sequence"/>
</dbReference>
<gene>
    <name evidence="7" type="ORF">ACFO8M_18300</name>
</gene>
<evidence type="ECO:0000256" key="1">
    <source>
        <dbReference type="ARBA" id="ARBA00022741"/>
    </source>
</evidence>
<dbReference type="RefSeq" id="WP_387978196.1">
    <property type="nucleotide sequence ID" value="NZ_JBHRWO010000018.1"/>
</dbReference>
<evidence type="ECO:0000259" key="4">
    <source>
        <dbReference type="PROSITE" id="PS50011"/>
    </source>
</evidence>
<name>A0ABV7Q4E7_9ACTN</name>
<protein>
    <submittedName>
        <fullName evidence="7">DEAD/DEAH box helicase</fullName>
    </submittedName>
</protein>
<dbReference type="InterPro" id="IPR008271">
    <property type="entry name" value="Ser/Thr_kinase_AS"/>
</dbReference>
<dbReference type="Pfam" id="PF00270">
    <property type="entry name" value="DEAD"/>
    <property type="match status" value="1"/>
</dbReference>
<feature type="domain" description="Helicase C-terminal" evidence="6">
    <location>
        <begin position="1266"/>
        <end position="1414"/>
    </location>
</feature>
<dbReference type="SMART" id="SM00487">
    <property type="entry name" value="DEXDc"/>
    <property type="match status" value="1"/>
</dbReference>
<dbReference type="InterPro" id="IPR027417">
    <property type="entry name" value="P-loop_NTPase"/>
</dbReference>